<feature type="compositionally biased region" description="Basic and acidic residues" evidence="1">
    <location>
        <begin position="405"/>
        <end position="419"/>
    </location>
</feature>
<dbReference type="GeneID" id="8245835"/>
<feature type="compositionally biased region" description="Acidic residues" evidence="1">
    <location>
        <begin position="605"/>
        <end position="615"/>
    </location>
</feature>
<evidence type="ECO:0000313" key="2">
    <source>
        <dbReference type="EMBL" id="ACO69169.1"/>
    </source>
</evidence>
<feature type="region of interest" description="Disordered" evidence="1">
    <location>
        <begin position="266"/>
        <end position="345"/>
    </location>
</feature>
<feature type="compositionally biased region" description="Acidic residues" evidence="1">
    <location>
        <begin position="481"/>
        <end position="505"/>
    </location>
</feature>
<feature type="compositionally biased region" description="Basic and acidic residues" evidence="1">
    <location>
        <begin position="650"/>
        <end position="659"/>
    </location>
</feature>
<dbReference type="eggNOG" id="ENOG502SC65">
    <property type="taxonomic scope" value="Eukaryota"/>
</dbReference>
<feature type="region of interest" description="Disordered" evidence="1">
    <location>
        <begin position="808"/>
        <end position="839"/>
    </location>
</feature>
<reference evidence="2 3" key="1">
    <citation type="journal article" date="2009" name="Science">
        <title>Green evolution and dynamic adaptations revealed by genomes of the marine picoeukaryotes Micromonas.</title>
        <authorList>
            <person name="Worden A.Z."/>
            <person name="Lee J.H."/>
            <person name="Mock T."/>
            <person name="Rouze P."/>
            <person name="Simmons M.P."/>
            <person name="Aerts A.L."/>
            <person name="Allen A.E."/>
            <person name="Cuvelier M.L."/>
            <person name="Derelle E."/>
            <person name="Everett M.V."/>
            <person name="Foulon E."/>
            <person name="Grimwood J."/>
            <person name="Gundlach H."/>
            <person name="Henrissat B."/>
            <person name="Napoli C."/>
            <person name="McDonald S.M."/>
            <person name="Parker M.S."/>
            <person name="Rombauts S."/>
            <person name="Salamov A."/>
            <person name="Von Dassow P."/>
            <person name="Badger J.H."/>
            <person name="Coutinho P.M."/>
            <person name="Demir E."/>
            <person name="Dubchak I."/>
            <person name="Gentemann C."/>
            <person name="Eikrem W."/>
            <person name="Gready J.E."/>
            <person name="John U."/>
            <person name="Lanier W."/>
            <person name="Lindquist E.A."/>
            <person name="Lucas S."/>
            <person name="Mayer K.F."/>
            <person name="Moreau H."/>
            <person name="Not F."/>
            <person name="Otillar R."/>
            <person name="Panaud O."/>
            <person name="Pangilinan J."/>
            <person name="Paulsen I."/>
            <person name="Piegu B."/>
            <person name="Poliakov A."/>
            <person name="Robbens S."/>
            <person name="Schmutz J."/>
            <person name="Toulza E."/>
            <person name="Wyss T."/>
            <person name="Zelensky A."/>
            <person name="Zhou K."/>
            <person name="Armbrust E.V."/>
            <person name="Bhattacharya D."/>
            <person name="Goodenough U.W."/>
            <person name="Van de Peer Y."/>
            <person name="Grigoriev I.V."/>
        </authorList>
    </citation>
    <scope>NUCLEOTIDE SEQUENCE [LARGE SCALE GENOMIC DNA]</scope>
    <source>
        <strain evidence="3">RCC299 / NOUM17</strain>
    </source>
</reference>
<protein>
    <submittedName>
        <fullName evidence="2">Uncharacterized protein</fullName>
    </submittedName>
</protein>
<keyword evidence="3" id="KW-1185">Reference proteome</keyword>
<accession>C1FFZ8</accession>
<dbReference type="OMA" id="DKPDNRN"/>
<gene>
    <name evidence="2" type="ORF">MICPUN_60685</name>
</gene>
<dbReference type="OrthoDB" id="10652700at2759"/>
<evidence type="ECO:0000313" key="3">
    <source>
        <dbReference type="Proteomes" id="UP000002009"/>
    </source>
</evidence>
<dbReference type="EMBL" id="CP001575">
    <property type="protein sequence ID" value="ACO69169.1"/>
    <property type="molecule type" value="Genomic_DNA"/>
</dbReference>
<dbReference type="KEGG" id="mis:MICPUN_60685"/>
<feature type="region of interest" description="Disordered" evidence="1">
    <location>
        <begin position="576"/>
        <end position="687"/>
    </location>
</feature>
<name>C1FFZ8_MICCC</name>
<dbReference type="RefSeq" id="XP_002507911.1">
    <property type="nucleotide sequence ID" value="XM_002507865.1"/>
</dbReference>
<dbReference type="STRING" id="296587.C1FFZ8"/>
<organism evidence="2 3">
    <name type="scientific">Micromonas commoda (strain RCC299 / NOUM17 / CCMP2709)</name>
    <name type="common">Picoplanktonic green alga</name>
    <dbReference type="NCBI Taxonomy" id="296587"/>
    <lineage>
        <taxon>Eukaryota</taxon>
        <taxon>Viridiplantae</taxon>
        <taxon>Chlorophyta</taxon>
        <taxon>Mamiellophyceae</taxon>
        <taxon>Mamiellales</taxon>
        <taxon>Mamiellaceae</taxon>
        <taxon>Micromonas</taxon>
    </lineage>
</organism>
<feature type="compositionally biased region" description="Low complexity" evidence="1">
    <location>
        <begin position="760"/>
        <end position="771"/>
    </location>
</feature>
<dbReference type="Proteomes" id="UP000002009">
    <property type="component" value="Chromosome 8"/>
</dbReference>
<proteinExistence type="predicted"/>
<evidence type="ECO:0000256" key="1">
    <source>
        <dbReference type="SAM" id="MobiDB-lite"/>
    </source>
</evidence>
<sequence length="884" mass="97634">MEEPAVTPAAMHDDEDDEDILVVRRHKRSRPVAKDGAVDGNSDDTSPRGPIDASQADSPVKSSDDEQADEQDGLPGNRKFKLRRKGAIEEEEKEKAANVPGEMPDDSDLELDLSNGGVDEEEYEEEDVVYGSDDEEGQMEVMLKQKGTLDGFGLDDDAADGSGEDDESDESDLEDSEDERELQDEVERLKAEAAKRTAEAAKAAKPPPENETEEERIEREKAETAEAQREIMREAGKRAHFAGYHQVPDRDPFAYRKIFAAIKQMKDSLNLPPPPPSPEVSDDEDAGEFAGEVEDEDGDLPDDEEEAELDSQAGDDEDEPANKKMPEEEEKEEEMVVLDVDDEEDDLGYDQDALSKMLAEVQARAAETKAKAVAEAQAAAAKAQEEPDAEPPVVDFDDEEAILREKAAQNLREKREAAKETLNPEEEEEDEGEEAESEDDLSEEEAVEMTRKERLRQLKAAKAFFKADAKAAERTARGEVLEDEAELSEDGGHTDDEEEVEVEVGDGEERVIRRIRAKRGDGLLDREELEEMVDYIDFNESKDDDERRAAKRAAAHARFEEERDEEELKKMQEALKNGFRRPNKNGGYDDGPDYWQRRMRQREEGDSEGEEFDIDIPDRAWEHVELSDDDDGEWAERAERRKKVAAAQEAAKKERESQRESQGLDSQDVDEDSQLPSAKDFGFLGSQDFKSMMAAGKSRRRRVGVGLAAAAMETQASAGSLPSHPSASMPAPAPRQVKAPCLDRTSSSMSFLGKSGGGSRSNHGSNGLSRSFSLGDRGTSRSFVFGGGGDSLSMWEKDAEENGTAPAPTVLAELGGSDNANFGWAPREANTKPATKSKLSGSQSLFGMLQASQDWDEQVLTRSDSLTEAVKAAKDIKLRPAMPR</sequence>
<dbReference type="InParanoid" id="C1FFZ8"/>
<feature type="compositionally biased region" description="Acidic residues" evidence="1">
    <location>
        <begin position="423"/>
        <end position="447"/>
    </location>
</feature>
<feature type="region of interest" description="Disordered" evidence="1">
    <location>
        <begin position="24"/>
        <end position="234"/>
    </location>
</feature>
<feature type="region of interest" description="Disordered" evidence="1">
    <location>
        <begin position="472"/>
        <end position="505"/>
    </location>
</feature>
<feature type="compositionally biased region" description="Basic and acidic residues" evidence="1">
    <location>
        <begin position="616"/>
        <end position="626"/>
    </location>
</feature>
<feature type="region of interest" description="Disordered" evidence="1">
    <location>
        <begin position="405"/>
        <end position="453"/>
    </location>
</feature>
<feature type="compositionally biased region" description="Basic and acidic residues" evidence="1">
    <location>
        <begin position="183"/>
        <end position="199"/>
    </location>
</feature>
<feature type="compositionally biased region" description="Acidic residues" evidence="1">
    <location>
        <begin position="280"/>
        <end position="319"/>
    </location>
</feature>
<feature type="region of interest" description="Disordered" evidence="1">
    <location>
        <begin position="714"/>
        <end position="778"/>
    </location>
</feature>
<feature type="compositionally biased region" description="Acidic residues" evidence="1">
    <location>
        <begin position="153"/>
        <end position="182"/>
    </location>
</feature>
<feature type="compositionally biased region" description="Basic and acidic residues" evidence="1">
    <location>
        <begin position="216"/>
        <end position="234"/>
    </location>
</feature>
<dbReference type="AlphaFoldDB" id="C1FFZ8"/>
<feature type="compositionally biased region" description="Acidic residues" evidence="1">
    <location>
        <begin position="118"/>
        <end position="138"/>
    </location>
</feature>
<feature type="compositionally biased region" description="Acidic residues" evidence="1">
    <location>
        <begin position="327"/>
        <end position="345"/>
    </location>
</feature>